<evidence type="ECO:0000256" key="10">
    <source>
        <dbReference type="ARBA" id="ARBA00023239"/>
    </source>
</evidence>
<dbReference type="EC" id="4.1.99.22" evidence="1 12"/>
<comment type="cofactor">
    <cofactor evidence="12">
        <name>[4Fe-4S] cluster</name>
        <dbReference type="ChEBI" id="CHEBI:49883"/>
    </cofactor>
    <text evidence="12">Binds 2 [4Fe-4S] clusters. Binds 1 [4Fe-4S] cluster coordinated with 3 cysteines and an exchangeable S-adenosyl-L-methionine and 1 [4Fe-4S] cluster coordinated with 3 cysteines and the GTP-derived substrate.</text>
</comment>
<comment type="similarity">
    <text evidence="12">Belongs to the radical SAM superfamily. MoaA family.</text>
</comment>
<feature type="domain" description="Radical SAM core" evidence="14">
    <location>
        <begin position="5"/>
        <end position="220"/>
    </location>
</feature>
<feature type="binding site" evidence="12">
    <location>
        <position position="191"/>
    </location>
    <ligand>
        <name>S-adenosyl-L-methionine</name>
        <dbReference type="ChEBI" id="CHEBI:59789"/>
    </ligand>
</feature>
<dbReference type="InterPro" id="IPR013483">
    <property type="entry name" value="MoaA"/>
</dbReference>
<dbReference type="SMART" id="SM00729">
    <property type="entry name" value="Elp3"/>
    <property type="match status" value="1"/>
</dbReference>
<evidence type="ECO:0000256" key="2">
    <source>
        <dbReference type="ARBA" id="ARBA00022485"/>
    </source>
</evidence>
<dbReference type="AlphaFoldDB" id="A0A8A4TUG4"/>
<feature type="binding site" evidence="12">
    <location>
        <position position="14"/>
    </location>
    <ligand>
        <name>GTP</name>
        <dbReference type="ChEBI" id="CHEBI:37565"/>
    </ligand>
</feature>
<dbReference type="CDD" id="cd01335">
    <property type="entry name" value="Radical_SAM"/>
    <property type="match status" value="1"/>
</dbReference>
<keyword evidence="16" id="KW-1185">Reference proteome</keyword>
<comment type="pathway">
    <text evidence="12">Cofactor biosynthesis; molybdopterin biosynthesis.</text>
</comment>
<dbReference type="CDD" id="cd21117">
    <property type="entry name" value="Twitch_MoaA"/>
    <property type="match status" value="1"/>
</dbReference>
<keyword evidence="3 12" id="KW-0949">S-adenosyl-L-methionine</keyword>
<dbReference type="InterPro" id="IPR040064">
    <property type="entry name" value="MoaA-like"/>
</dbReference>
<dbReference type="NCBIfam" id="TIGR02666">
    <property type="entry name" value="moaA"/>
    <property type="match status" value="1"/>
</dbReference>
<evidence type="ECO:0000256" key="4">
    <source>
        <dbReference type="ARBA" id="ARBA00022723"/>
    </source>
</evidence>
<feature type="binding site" evidence="12">
    <location>
        <position position="21"/>
    </location>
    <ligand>
        <name>[4Fe-4S] cluster</name>
        <dbReference type="ChEBI" id="CHEBI:49883"/>
        <label>1</label>
        <note>4Fe-4S-S-AdoMet</note>
    </ligand>
</feature>
<comment type="catalytic activity">
    <reaction evidence="11 12">
        <text>GTP + AH2 + S-adenosyl-L-methionine = (8S)-3',8-cyclo-7,8-dihydroguanosine 5'-triphosphate + 5'-deoxyadenosine + L-methionine + A + H(+)</text>
        <dbReference type="Rhea" id="RHEA:49576"/>
        <dbReference type="ChEBI" id="CHEBI:13193"/>
        <dbReference type="ChEBI" id="CHEBI:15378"/>
        <dbReference type="ChEBI" id="CHEBI:17319"/>
        <dbReference type="ChEBI" id="CHEBI:17499"/>
        <dbReference type="ChEBI" id="CHEBI:37565"/>
        <dbReference type="ChEBI" id="CHEBI:57844"/>
        <dbReference type="ChEBI" id="CHEBI:59789"/>
        <dbReference type="ChEBI" id="CHEBI:131766"/>
        <dbReference type="EC" id="4.1.99.22"/>
    </reaction>
</comment>
<reference evidence="15" key="1">
    <citation type="submission" date="2021-03" db="EMBL/GenBank/DDBJ databases">
        <title>Acanthopleuribacteraceae sp. M133.</title>
        <authorList>
            <person name="Wang G."/>
        </authorList>
    </citation>
    <scope>NUCLEOTIDE SEQUENCE</scope>
    <source>
        <strain evidence="15">M133</strain>
    </source>
</reference>
<dbReference type="Gene3D" id="3.20.20.70">
    <property type="entry name" value="Aldolase class I"/>
    <property type="match status" value="1"/>
</dbReference>
<keyword evidence="7 12" id="KW-0411">Iron-sulfur</keyword>
<evidence type="ECO:0000313" key="16">
    <source>
        <dbReference type="Proteomes" id="UP000663929"/>
    </source>
</evidence>
<dbReference type="GO" id="GO:0061798">
    <property type="term" value="F:GTP 3',8'-cyclase activity"/>
    <property type="evidence" value="ECO:0007669"/>
    <property type="project" value="UniProtKB-UniRule"/>
</dbReference>
<feature type="binding site" evidence="12">
    <location>
        <position position="157"/>
    </location>
    <ligand>
        <name>GTP</name>
        <dbReference type="ChEBI" id="CHEBI:37565"/>
    </ligand>
</feature>
<dbReference type="InterPro" id="IPR058240">
    <property type="entry name" value="rSAM_sf"/>
</dbReference>
<dbReference type="SFLD" id="SFLDG01383">
    <property type="entry name" value="cyclic_pyranopterin_phosphate"/>
    <property type="match status" value="1"/>
</dbReference>
<dbReference type="HAMAP" id="MF_01225_B">
    <property type="entry name" value="MoaA_B"/>
    <property type="match status" value="1"/>
</dbReference>
<accession>A0A8A4TUG4</accession>
<gene>
    <name evidence="12 15" type="primary">moaA</name>
    <name evidence="15" type="ORF">J3U87_09765</name>
</gene>
<feature type="region of interest" description="Disordered" evidence="13">
    <location>
        <begin position="312"/>
        <end position="332"/>
    </location>
</feature>
<evidence type="ECO:0000256" key="7">
    <source>
        <dbReference type="ARBA" id="ARBA00023014"/>
    </source>
</evidence>
<name>A0A8A4TUG4_SULCO</name>
<dbReference type="Pfam" id="PF04055">
    <property type="entry name" value="Radical_SAM"/>
    <property type="match status" value="1"/>
</dbReference>
<dbReference type="GO" id="GO:0046872">
    <property type="term" value="F:metal ion binding"/>
    <property type="evidence" value="ECO:0007669"/>
    <property type="project" value="UniProtKB-KW"/>
</dbReference>
<feature type="binding site" evidence="12">
    <location>
        <position position="96"/>
    </location>
    <ligand>
        <name>GTP</name>
        <dbReference type="ChEBI" id="CHEBI:37565"/>
    </ligand>
</feature>
<proteinExistence type="inferred from homology"/>
<evidence type="ECO:0000256" key="11">
    <source>
        <dbReference type="ARBA" id="ARBA00048697"/>
    </source>
</evidence>
<dbReference type="EMBL" id="CP071793">
    <property type="protein sequence ID" value="QTD52751.1"/>
    <property type="molecule type" value="Genomic_DNA"/>
</dbReference>
<dbReference type="RefSeq" id="WP_237382853.1">
    <property type="nucleotide sequence ID" value="NZ_CP071793.1"/>
</dbReference>
<dbReference type="InterPro" id="IPR010505">
    <property type="entry name" value="MoaA_twitch"/>
</dbReference>
<dbReference type="InterPro" id="IPR013785">
    <property type="entry name" value="Aldolase_TIM"/>
</dbReference>
<feature type="binding site" evidence="12">
    <location>
        <position position="27"/>
    </location>
    <ligand>
        <name>S-adenosyl-L-methionine</name>
        <dbReference type="ChEBI" id="CHEBI:59789"/>
    </ligand>
</feature>
<keyword evidence="5 12" id="KW-0547">Nucleotide-binding</keyword>
<evidence type="ECO:0000256" key="8">
    <source>
        <dbReference type="ARBA" id="ARBA00023134"/>
    </source>
</evidence>
<protein>
    <recommendedName>
        <fullName evidence="1 12">GTP 3',8-cyclase</fullName>
        <ecNumber evidence="1 12">4.1.99.22</ecNumber>
    </recommendedName>
    <alternativeName>
        <fullName evidence="12">Molybdenum cofactor biosynthesis protein A</fullName>
    </alternativeName>
</protein>
<dbReference type="InterPro" id="IPR000385">
    <property type="entry name" value="MoaA_NifB_PqqE_Fe-S-bd_CS"/>
</dbReference>
<dbReference type="GO" id="GO:0006777">
    <property type="term" value="P:Mo-molybdopterin cofactor biosynthetic process"/>
    <property type="evidence" value="ECO:0007669"/>
    <property type="project" value="UniProtKB-UniRule"/>
</dbReference>
<organism evidence="15 16">
    <name type="scientific">Sulfidibacter corallicola</name>
    <dbReference type="NCBI Taxonomy" id="2818388"/>
    <lineage>
        <taxon>Bacteria</taxon>
        <taxon>Pseudomonadati</taxon>
        <taxon>Acidobacteriota</taxon>
        <taxon>Holophagae</taxon>
        <taxon>Acanthopleuribacterales</taxon>
        <taxon>Acanthopleuribacteraceae</taxon>
        <taxon>Sulfidibacter</taxon>
    </lineage>
</organism>
<dbReference type="InterPro" id="IPR006638">
    <property type="entry name" value="Elp3/MiaA/NifB-like_rSAM"/>
</dbReference>
<feature type="binding site" evidence="12">
    <location>
        <position position="258"/>
    </location>
    <ligand>
        <name>[4Fe-4S] cluster</name>
        <dbReference type="ChEBI" id="CHEBI:49883"/>
        <label>2</label>
        <note>4Fe-4S-substrate</note>
    </ligand>
</feature>
<feature type="binding site" evidence="12">
    <location>
        <begin position="260"/>
        <end position="262"/>
    </location>
    <ligand>
        <name>GTP</name>
        <dbReference type="ChEBI" id="CHEBI:37565"/>
    </ligand>
</feature>
<dbReference type="PANTHER" id="PTHR22960:SF0">
    <property type="entry name" value="MOLYBDENUM COFACTOR BIOSYNTHESIS PROTEIN 1"/>
    <property type="match status" value="1"/>
</dbReference>
<feature type="binding site" evidence="12">
    <location>
        <position position="255"/>
    </location>
    <ligand>
        <name>[4Fe-4S] cluster</name>
        <dbReference type="ChEBI" id="CHEBI:49883"/>
        <label>2</label>
        <note>4Fe-4S-substrate</note>
    </ligand>
</feature>
<dbReference type="GO" id="GO:1904047">
    <property type="term" value="F:S-adenosyl-L-methionine binding"/>
    <property type="evidence" value="ECO:0007669"/>
    <property type="project" value="UniProtKB-UniRule"/>
</dbReference>
<evidence type="ECO:0000256" key="5">
    <source>
        <dbReference type="ARBA" id="ARBA00022741"/>
    </source>
</evidence>
<comment type="function">
    <text evidence="12">Catalyzes the cyclization of GTP to (8S)-3',8-cyclo-7,8-dihydroguanosine 5'-triphosphate.</text>
</comment>
<dbReference type="GO" id="GO:0061799">
    <property type="term" value="F:cyclic pyranopterin monophosphate synthase activity"/>
    <property type="evidence" value="ECO:0007669"/>
    <property type="project" value="TreeGrafter"/>
</dbReference>
<evidence type="ECO:0000256" key="1">
    <source>
        <dbReference type="ARBA" id="ARBA00012167"/>
    </source>
</evidence>
<dbReference type="SFLD" id="SFLDS00029">
    <property type="entry name" value="Radical_SAM"/>
    <property type="match status" value="1"/>
</dbReference>
<comment type="subunit">
    <text evidence="12">Monomer and homodimer.</text>
</comment>
<dbReference type="PROSITE" id="PS51918">
    <property type="entry name" value="RADICAL_SAM"/>
    <property type="match status" value="1"/>
</dbReference>
<dbReference type="KEGG" id="scor:J3U87_09765"/>
<dbReference type="SFLD" id="SFLDG01386">
    <property type="entry name" value="main_SPASM_domain-containing"/>
    <property type="match status" value="1"/>
</dbReference>
<feature type="binding site" evidence="12">
    <location>
        <position position="120"/>
    </location>
    <ligand>
        <name>S-adenosyl-L-methionine</name>
        <dbReference type="ChEBI" id="CHEBI:59789"/>
    </ligand>
</feature>
<evidence type="ECO:0000313" key="15">
    <source>
        <dbReference type="EMBL" id="QTD52751.1"/>
    </source>
</evidence>
<feature type="compositionally biased region" description="Basic and acidic residues" evidence="13">
    <location>
        <begin position="320"/>
        <end position="332"/>
    </location>
</feature>
<feature type="binding site" evidence="12">
    <location>
        <position position="272"/>
    </location>
    <ligand>
        <name>[4Fe-4S] cluster</name>
        <dbReference type="ChEBI" id="CHEBI:49883"/>
        <label>2</label>
        <note>4Fe-4S-substrate</note>
    </ligand>
</feature>
<evidence type="ECO:0000256" key="12">
    <source>
        <dbReference type="HAMAP-Rule" id="MF_01225"/>
    </source>
</evidence>
<evidence type="ECO:0000256" key="9">
    <source>
        <dbReference type="ARBA" id="ARBA00023150"/>
    </source>
</evidence>
<keyword evidence="10 12" id="KW-0456">Lyase</keyword>
<dbReference type="UniPathway" id="UPA00344"/>
<dbReference type="PANTHER" id="PTHR22960">
    <property type="entry name" value="MOLYBDOPTERIN COFACTOR SYNTHESIS PROTEIN A"/>
    <property type="match status" value="1"/>
</dbReference>
<sequence>MIRDQFKRPLRDLRISVTDRCNFRCGYCMPGDRTYRFLPRAELLTFEEIARLTRLFVHHGVRKLRLTGGEPLLRRDLHELVAQLAAIDGVEDLALTTNGSHLARQARALKEAGLHRVTVSLDSLQSDRFQKLVGKTADPGSVVAAIDAALAVGLKVKVNTVVQKGVNDDELVDLAGFFRGRGLEIRFIEFMDVGTLNGWKLDRVTTAEEIRDRIHQVFPNDPVPPRVAGETARRYRYRDGSGSFGVIASVTQPFCGGCNRARLSARGSLFTCLFATRGIDFRDMLRSGASDDELSERLAAIWRGRDDRYSELRAAGGPVPDRRREAPSDDDVTSDKVEMYYIGG</sequence>
<evidence type="ECO:0000256" key="13">
    <source>
        <dbReference type="SAM" id="MobiDB-lite"/>
    </source>
</evidence>
<dbReference type="InterPro" id="IPR007197">
    <property type="entry name" value="rSAM"/>
</dbReference>
<feature type="binding site" evidence="12">
    <location>
        <position position="25"/>
    </location>
    <ligand>
        <name>[4Fe-4S] cluster</name>
        <dbReference type="ChEBI" id="CHEBI:49883"/>
        <label>1</label>
        <note>4Fe-4S-S-AdoMet</note>
    </ligand>
</feature>
<dbReference type="Proteomes" id="UP000663929">
    <property type="component" value="Chromosome"/>
</dbReference>
<dbReference type="Pfam" id="PF06463">
    <property type="entry name" value="Mob_synth_C"/>
    <property type="match status" value="1"/>
</dbReference>
<dbReference type="SUPFAM" id="SSF102114">
    <property type="entry name" value="Radical SAM enzymes"/>
    <property type="match status" value="1"/>
</dbReference>
<keyword evidence="4 12" id="KW-0479">Metal-binding</keyword>
<dbReference type="SFLD" id="SFLDG01067">
    <property type="entry name" value="SPASM/twitch_domain_containing"/>
    <property type="match status" value="1"/>
</dbReference>
<keyword evidence="2 12" id="KW-0004">4Fe-4S</keyword>
<dbReference type="GO" id="GO:0051539">
    <property type="term" value="F:4 iron, 4 sulfur cluster binding"/>
    <property type="evidence" value="ECO:0007669"/>
    <property type="project" value="UniProtKB-UniRule"/>
</dbReference>
<dbReference type="InterPro" id="IPR050105">
    <property type="entry name" value="MoCo_biosynth_MoaA/MoaC"/>
</dbReference>
<feature type="binding site" evidence="12">
    <location>
        <position position="65"/>
    </location>
    <ligand>
        <name>GTP</name>
        <dbReference type="ChEBI" id="CHEBI:37565"/>
    </ligand>
</feature>
<evidence type="ECO:0000256" key="6">
    <source>
        <dbReference type="ARBA" id="ARBA00023004"/>
    </source>
</evidence>
<keyword evidence="6 12" id="KW-0408">Iron</keyword>
<feature type="binding site" evidence="12">
    <location>
        <position position="28"/>
    </location>
    <ligand>
        <name>[4Fe-4S] cluster</name>
        <dbReference type="ChEBI" id="CHEBI:49883"/>
        <label>1</label>
        <note>4Fe-4S-S-AdoMet</note>
    </ligand>
</feature>
<keyword evidence="8 12" id="KW-0342">GTP-binding</keyword>
<evidence type="ECO:0000256" key="3">
    <source>
        <dbReference type="ARBA" id="ARBA00022691"/>
    </source>
</evidence>
<evidence type="ECO:0000259" key="14">
    <source>
        <dbReference type="PROSITE" id="PS51918"/>
    </source>
</evidence>
<keyword evidence="9 12" id="KW-0501">Molybdenum cofactor biosynthesis</keyword>
<feature type="binding site" evidence="12">
    <location>
        <position position="69"/>
    </location>
    <ligand>
        <name>S-adenosyl-L-methionine</name>
        <dbReference type="ChEBI" id="CHEBI:59789"/>
    </ligand>
</feature>
<dbReference type="PROSITE" id="PS01305">
    <property type="entry name" value="MOAA_NIFB_PQQE"/>
    <property type="match status" value="1"/>
</dbReference>
<dbReference type="GO" id="GO:0005525">
    <property type="term" value="F:GTP binding"/>
    <property type="evidence" value="ECO:0007669"/>
    <property type="project" value="UniProtKB-UniRule"/>
</dbReference>